<reference evidence="8" key="3">
    <citation type="submission" date="2025-09" db="UniProtKB">
        <authorList>
            <consortium name="Ensembl"/>
        </authorList>
    </citation>
    <scope>IDENTIFICATION</scope>
</reference>
<dbReference type="SUPFAM" id="SSF90188">
    <property type="entry name" value="Somatomedin B domain"/>
    <property type="match status" value="2"/>
</dbReference>
<dbReference type="InterPro" id="IPR036024">
    <property type="entry name" value="Somatomedin_B-like_dom_sf"/>
</dbReference>
<dbReference type="Pfam" id="PF01033">
    <property type="entry name" value="Somatomedin_B"/>
    <property type="match status" value="1"/>
</dbReference>
<dbReference type="AlphaFoldDB" id="A0A672YYJ1"/>
<evidence type="ECO:0000259" key="7">
    <source>
        <dbReference type="PROSITE" id="PS50958"/>
    </source>
</evidence>
<dbReference type="SUPFAM" id="SSF53649">
    <property type="entry name" value="Alkaline phosphatase-like"/>
    <property type="match status" value="1"/>
</dbReference>
<dbReference type="InParanoid" id="A0A672YYJ1"/>
<evidence type="ECO:0000256" key="5">
    <source>
        <dbReference type="ARBA" id="ARBA00023157"/>
    </source>
</evidence>
<feature type="domain" description="SMB" evidence="7">
    <location>
        <begin position="34"/>
        <end position="78"/>
    </location>
</feature>
<keyword evidence="9" id="KW-1185">Reference proteome</keyword>
<dbReference type="InterPro" id="IPR017850">
    <property type="entry name" value="Alkaline_phosphatase_core_sf"/>
</dbReference>
<dbReference type="Pfam" id="PF01663">
    <property type="entry name" value="Phosphodiest"/>
    <property type="match status" value="1"/>
</dbReference>
<dbReference type="InterPro" id="IPR002591">
    <property type="entry name" value="Phosphodiest/P_Trfase"/>
</dbReference>
<dbReference type="InterPro" id="IPR001212">
    <property type="entry name" value="Somatomedin_B_dom"/>
</dbReference>
<reference evidence="8" key="2">
    <citation type="submission" date="2025-08" db="UniProtKB">
        <authorList>
            <consortium name="Ensembl"/>
        </authorList>
    </citation>
    <scope>IDENTIFICATION</scope>
</reference>
<dbReference type="PANTHER" id="PTHR10151:SF107">
    <property type="entry name" value="ECTONUCLEOTIDE PYROPHOSPHATASE_PHOSPHODIESTERASE FAMILY MEMBER 3"/>
    <property type="match status" value="1"/>
</dbReference>
<dbReference type="PROSITE" id="PS00524">
    <property type="entry name" value="SMB_1"/>
    <property type="match status" value="1"/>
</dbReference>
<evidence type="ECO:0000313" key="8">
    <source>
        <dbReference type="Ensembl" id="ENSSORP00005009660.1"/>
    </source>
</evidence>
<keyword evidence="5" id="KW-1015">Disulfide bond</keyword>
<evidence type="ECO:0000313" key="9">
    <source>
        <dbReference type="Proteomes" id="UP000472271"/>
    </source>
</evidence>
<dbReference type="Proteomes" id="UP000472271">
    <property type="component" value="Chromosome 11"/>
</dbReference>
<dbReference type="GO" id="GO:0005576">
    <property type="term" value="C:extracellular region"/>
    <property type="evidence" value="ECO:0007669"/>
    <property type="project" value="UniProtKB-SubCell"/>
</dbReference>
<sequence length="202" mass="22545">PFDGDVPGCRCDVNCNVTDSCCYDYHDTCTVPTQQWECTKLRCGEKRLSQSRCHCSDDCLSAGDCCTNYKHVCHGEPQWVEDECDDLSTPTCPDGFSRQPLLLISLDGLRAEYLQTWSHLIPVLHKLKTCGTSAPYMQAAFPSKTFPNHYTIVTGLYPESNGLIDNSMYDPVMDASFSLSSPEKDNPAWYLGQPVSPAFIHI</sequence>
<dbReference type="PANTHER" id="PTHR10151">
    <property type="entry name" value="ECTONUCLEOTIDE PYROPHOSPHATASE/PHOSPHODIESTERASE"/>
    <property type="match status" value="1"/>
</dbReference>
<feature type="domain" description="SMB" evidence="7">
    <location>
        <begin position="1"/>
        <end position="33"/>
    </location>
</feature>
<proteinExistence type="predicted"/>
<reference evidence="8" key="1">
    <citation type="submission" date="2019-06" db="EMBL/GenBank/DDBJ databases">
        <authorList>
            <consortium name="Wellcome Sanger Institute Data Sharing"/>
        </authorList>
    </citation>
    <scope>NUCLEOTIDE SEQUENCE [LARGE SCALE GENOMIC DNA]</scope>
</reference>
<dbReference type="GO" id="GO:0009143">
    <property type="term" value="P:nucleoside triphosphate catabolic process"/>
    <property type="evidence" value="ECO:0007669"/>
    <property type="project" value="TreeGrafter"/>
</dbReference>
<comment type="subcellular location">
    <subcellularLocation>
        <location evidence="1">Secreted</location>
    </subcellularLocation>
</comment>
<evidence type="ECO:0000256" key="3">
    <source>
        <dbReference type="ARBA" id="ARBA00022723"/>
    </source>
</evidence>
<dbReference type="SMART" id="SM00201">
    <property type="entry name" value="SO"/>
    <property type="match status" value="2"/>
</dbReference>
<dbReference type="Gene3D" id="3.40.720.10">
    <property type="entry name" value="Alkaline Phosphatase, subunit A"/>
    <property type="match status" value="1"/>
</dbReference>
<dbReference type="PROSITE" id="PS50958">
    <property type="entry name" value="SMB_2"/>
    <property type="match status" value="2"/>
</dbReference>
<protein>
    <recommendedName>
        <fullName evidence="7">SMB domain-containing protein</fullName>
    </recommendedName>
</protein>
<dbReference type="FunFam" id="4.10.410.20:FF:000001">
    <property type="entry name" value="Ectonucleotide pyrophosphatase/phosphodiesterase family member 2"/>
    <property type="match status" value="1"/>
</dbReference>
<keyword evidence="3" id="KW-0479">Metal-binding</keyword>
<keyword evidence="2" id="KW-0964">Secreted</keyword>
<dbReference type="GO" id="GO:0046872">
    <property type="term" value="F:metal ion binding"/>
    <property type="evidence" value="ECO:0007669"/>
    <property type="project" value="UniProtKB-KW"/>
</dbReference>
<keyword evidence="4" id="KW-0378">Hydrolase</keyword>
<dbReference type="Gene3D" id="4.10.410.20">
    <property type="match status" value="1"/>
</dbReference>
<dbReference type="Ensembl" id="ENSSORT00005009984.1">
    <property type="protein sequence ID" value="ENSSORP00005009660.1"/>
    <property type="gene ID" value="ENSSORG00005005279.1"/>
</dbReference>
<organism evidence="8 9">
    <name type="scientific">Sphaeramia orbicularis</name>
    <name type="common">orbiculate cardinalfish</name>
    <dbReference type="NCBI Taxonomy" id="375764"/>
    <lineage>
        <taxon>Eukaryota</taxon>
        <taxon>Metazoa</taxon>
        <taxon>Chordata</taxon>
        <taxon>Craniata</taxon>
        <taxon>Vertebrata</taxon>
        <taxon>Euteleostomi</taxon>
        <taxon>Actinopterygii</taxon>
        <taxon>Neopterygii</taxon>
        <taxon>Teleostei</taxon>
        <taxon>Neoteleostei</taxon>
        <taxon>Acanthomorphata</taxon>
        <taxon>Gobiaria</taxon>
        <taxon>Kurtiformes</taxon>
        <taxon>Apogonoidei</taxon>
        <taxon>Apogonidae</taxon>
        <taxon>Apogoninae</taxon>
        <taxon>Sphaeramia</taxon>
    </lineage>
</organism>
<evidence type="ECO:0000256" key="1">
    <source>
        <dbReference type="ARBA" id="ARBA00004613"/>
    </source>
</evidence>
<evidence type="ECO:0000256" key="4">
    <source>
        <dbReference type="ARBA" id="ARBA00022801"/>
    </source>
</evidence>
<accession>A0A672YYJ1</accession>
<name>A0A672YYJ1_9TELE</name>
<evidence type="ECO:0000256" key="6">
    <source>
        <dbReference type="ARBA" id="ARBA00023180"/>
    </source>
</evidence>
<keyword evidence="6" id="KW-0325">Glycoprotein</keyword>
<dbReference type="GO" id="GO:0047429">
    <property type="term" value="F:nucleoside triphosphate diphosphatase activity"/>
    <property type="evidence" value="ECO:0007669"/>
    <property type="project" value="TreeGrafter"/>
</dbReference>
<evidence type="ECO:0000256" key="2">
    <source>
        <dbReference type="ARBA" id="ARBA00022525"/>
    </source>
</evidence>